<name>A0AA46GZK9_9MICO</name>
<dbReference type="AlphaFoldDB" id="A0AA46GZK9"/>
<evidence type="ECO:0000313" key="1">
    <source>
        <dbReference type="EMBL" id="STD04733.1"/>
    </source>
</evidence>
<comment type="caution">
    <text evidence="1">The sequence shown here is derived from an EMBL/GenBank/DDBJ whole genome shotgun (WGS) entry which is preliminary data.</text>
</comment>
<accession>A0AA46GZK9</accession>
<organism evidence="1 2">
    <name type="scientific">Dermatophilus congolensis</name>
    <dbReference type="NCBI Taxonomy" id="1863"/>
    <lineage>
        <taxon>Bacteria</taxon>
        <taxon>Bacillati</taxon>
        <taxon>Actinomycetota</taxon>
        <taxon>Actinomycetes</taxon>
        <taxon>Micrococcales</taxon>
        <taxon>Dermatophilaceae</taxon>
        <taxon>Dermatophilus</taxon>
    </lineage>
</organism>
<gene>
    <name evidence="1" type="ORF">NCTC7915_00294</name>
</gene>
<evidence type="ECO:0000313" key="2">
    <source>
        <dbReference type="Proteomes" id="UP000254118"/>
    </source>
</evidence>
<proteinExistence type="predicted"/>
<dbReference type="EMBL" id="UFYA01000001">
    <property type="protein sequence ID" value="STD04733.1"/>
    <property type="molecule type" value="Genomic_DNA"/>
</dbReference>
<reference evidence="1 2" key="1">
    <citation type="submission" date="2018-06" db="EMBL/GenBank/DDBJ databases">
        <authorList>
            <consortium name="Pathogen Informatics"/>
            <person name="Doyle S."/>
        </authorList>
    </citation>
    <scope>NUCLEOTIDE SEQUENCE [LARGE SCALE GENOMIC DNA]</scope>
    <source>
        <strain evidence="1 2">NCTC7915</strain>
    </source>
</reference>
<protein>
    <submittedName>
        <fullName evidence="1">Uncharacterized protein</fullName>
    </submittedName>
</protein>
<dbReference type="Proteomes" id="UP000254118">
    <property type="component" value="Unassembled WGS sequence"/>
</dbReference>
<sequence length="70" mass="7155">MQGCFSAAASCPVGAALCPSFGVGETVWTDAGFDFNVGRFVFADGVSFSDGFVAGAVFVSEEQVDGFDEA</sequence>